<dbReference type="PANTHER" id="PTHR35895">
    <property type="entry name" value="CHROMOSOME 16, WHOLE GENOME SHOTGUN SEQUENCE"/>
    <property type="match status" value="1"/>
</dbReference>
<dbReference type="Pfam" id="PF26153">
    <property type="entry name" value="LEA-2L_5"/>
    <property type="match status" value="1"/>
</dbReference>
<proteinExistence type="predicted"/>
<name>A0A1X2HB40_SYNRA</name>
<evidence type="ECO:0000256" key="1">
    <source>
        <dbReference type="SAM" id="MobiDB-lite"/>
    </source>
</evidence>
<dbReference type="InterPro" id="IPR046368">
    <property type="entry name" value="Tag1"/>
</dbReference>
<accession>A0A1X2HB40</accession>
<dbReference type="Pfam" id="PF12505">
    <property type="entry name" value="DUF3712"/>
    <property type="match status" value="1"/>
</dbReference>
<dbReference type="PANTHER" id="PTHR35895:SF3">
    <property type="entry name" value="PRE-RRNA PROCESSING PROTEIN"/>
    <property type="match status" value="1"/>
</dbReference>
<dbReference type="AlphaFoldDB" id="A0A1X2HB40"/>
<feature type="domain" description="Tag1-like fifth Ig-like" evidence="2">
    <location>
        <begin position="346"/>
        <end position="464"/>
    </location>
</feature>
<protein>
    <recommendedName>
        <fullName evidence="2">Tag1-like fifth Ig-like domain-containing protein</fullName>
    </recommendedName>
</protein>
<dbReference type="GO" id="GO:0000329">
    <property type="term" value="C:fungal-type vacuole membrane"/>
    <property type="evidence" value="ECO:0007669"/>
    <property type="project" value="InterPro"/>
</dbReference>
<organism evidence="3 4">
    <name type="scientific">Syncephalastrum racemosum</name>
    <name type="common">Filamentous fungus</name>
    <dbReference type="NCBI Taxonomy" id="13706"/>
    <lineage>
        <taxon>Eukaryota</taxon>
        <taxon>Fungi</taxon>
        <taxon>Fungi incertae sedis</taxon>
        <taxon>Mucoromycota</taxon>
        <taxon>Mucoromycotina</taxon>
        <taxon>Mucoromycetes</taxon>
        <taxon>Mucorales</taxon>
        <taxon>Syncephalastraceae</taxon>
        <taxon>Syncephalastrum</taxon>
    </lineage>
</organism>
<dbReference type="InParanoid" id="A0A1X2HB40"/>
<sequence length="485" mass="53512">METFLSTYLHGNSTTVSIRGSAFGPDDPPGEPSPPSNTPAWLRKALQSVTLAMPFPGASETNLIQSLELSNLKIDFNHAGEPLVSGDVVVMLHMPREMNFALNVTEILPDVYFYPTADSNDPFARLAPSTPSPARTIPLDQEGQFKVESHLAKAPFTVLQQDEFEKFVEQIFNGRAGRIFIRGTARAHVASAFGELDVRGLSFTGVIDTKGMEGMKRYPPVVTSIDIVKGTPKALYLQAGLTIESPSDLDINLGQVDLHLFYNDVLLGDADLPTLRLRPGKNDLSLTIRLWPSVETEAFIGHYISGDNNKTTLVVSGHANATRSKYLVPVMRQLSFEVTPPRFDAEPLLADMQMNLLSSTTVLWLRNPFKNIYIQLVRLNASATYKIHPVGTAYADFREAEAGWQGPVILPPMQCTDTLCEPAVIETPKIPVMTKKLGWDTITRALGGQIDVSVESRLTIMIDTLLLNDIGYQRSNLTTKVRKQF</sequence>
<comment type="caution">
    <text evidence="3">The sequence shown here is derived from an EMBL/GenBank/DDBJ whole genome shotgun (WGS) entry which is preliminary data.</text>
</comment>
<reference evidence="3 4" key="1">
    <citation type="submission" date="2016-07" db="EMBL/GenBank/DDBJ databases">
        <title>Pervasive Adenine N6-methylation of Active Genes in Fungi.</title>
        <authorList>
            <consortium name="DOE Joint Genome Institute"/>
            <person name="Mondo S.J."/>
            <person name="Dannebaum R.O."/>
            <person name="Kuo R.C."/>
            <person name="Labutti K."/>
            <person name="Haridas S."/>
            <person name="Kuo A."/>
            <person name="Salamov A."/>
            <person name="Ahrendt S.R."/>
            <person name="Lipzen A."/>
            <person name="Sullivan W."/>
            <person name="Andreopoulos W.B."/>
            <person name="Clum A."/>
            <person name="Lindquist E."/>
            <person name="Daum C."/>
            <person name="Ramamoorthy G.K."/>
            <person name="Gryganskyi A."/>
            <person name="Culley D."/>
            <person name="Magnuson J.K."/>
            <person name="James T.Y."/>
            <person name="O'Malley M.A."/>
            <person name="Stajich J.E."/>
            <person name="Spatafora J.W."/>
            <person name="Visel A."/>
            <person name="Grigoriev I.V."/>
        </authorList>
    </citation>
    <scope>NUCLEOTIDE SEQUENCE [LARGE SCALE GENOMIC DNA]</scope>
    <source>
        <strain evidence="3 4">NRRL 2496</strain>
    </source>
</reference>
<feature type="compositionally biased region" description="Pro residues" evidence="1">
    <location>
        <begin position="26"/>
        <end position="37"/>
    </location>
</feature>
<evidence type="ECO:0000313" key="4">
    <source>
        <dbReference type="Proteomes" id="UP000242180"/>
    </source>
</evidence>
<dbReference type="InterPro" id="IPR059066">
    <property type="entry name" value="Ig_Tag1-like_5th"/>
</dbReference>
<dbReference type="OrthoDB" id="10039566at2759"/>
<dbReference type="Proteomes" id="UP000242180">
    <property type="component" value="Unassembled WGS sequence"/>
</dbReference>
<dbReference type="EMBL" id="MCGN01000006">
    <property type="protein sequence ID" value="ORY95887.1"/>
    <property type="molecule type" value="Genomic_DNA"/>
</dbReference>
<evidence type="ECO:0000259" key="2">
    <source>
        <dbReference type="Pfam" id="PF26153"/>
    </source>
</evidence>
<evidence type="ECO:0000313" key="3">
    <source>
        <dbReference type="EMBL" id="ORY95887.1"/>
    </source>
</evidence>
<gene>
    <name evidence="3" type="ORF">BCR43DRAFT_531635</name>
</gene>
<keyword evidence="4" id="KW-1185">Reference proteome</keyword>
<feature type="region of interest" description="Disordered" evidence="1">
    <location>
        <begin position="19"/>
        <end position="38"/>
    </location>
</feature>
<dbReference type="InterPro" id="IPR022185">
    <property type="entry name" value="DUF3712"/>
</dbReference>